<reference evidence="4" key="1">
    <citation type="submission" date="2025-08" db="UniProtKB">
        <authorList>
            <consortium name="RefSeq"/>
        </authorList>
    </citation>
    <scope>IDENTIFICATION</scope>
    <source>
        <tissue evidence="4">Gonads</tissue>
    </source>
</reference>
<evidence type="ECO:0000256" key="2">
    <source>
        <dbReference type="ARBA" id="ARBA00022679"/>
    </source>
</evidence>
<dbReference type="InParanoid" id="A0A6J2XWJ3"/>
<dbReference type="KEGG" id="soy:115881586"/>
<dbReference type="Gene3D" id="3.40.50.1580">
    <property type="entry name" value="Nucleoside phosphorylase domain"/>
    <property type="match status" value="1"/>
</dbReference>
<dbReference type="GeneID" id="115881586"/>
<protein>
    <submittedName>
        <fullName evidence="4">Uncharacterized protein LOC115881586</fullName>
    </submittedName>
</protein>
<evidence type="ECO:0000256" key="1">
    <source>
        <dbReference type="ARBA" id="ARBA00022676"/>
    </source>
</evidence>
<evidence type="ECO:0000313" key="4">
    <source>
        <dbReference type="RefSeq" id="XP_030754989.1"/>
    </source>
</evidence>
<dbReference type="Proteomes" id="UP000504635">
    <property type="component" value="Unplaced"/>
</dbReference>
<dbReference type="GO" id="GO:0005737">
    <property type="term" value="C:cytoplasm"/>
    <property type="evidence" value="ECO:0007669"/>
    <property type="project" value="TreeGrafter"/>
</dbReference>
<keyword evidence="3" id="KW-1185">Reference proteome</keyword>
<sequence length="156" mass="16925">MAPIDEDGFSLTHLQKATSYIKGKIPSSPRILIICGSGLGILADSLQSPIVIPYGDIPNFPESTIKGHSGQLVFGTISGINVLCMKGRFHYYEGHSLKENNFSCKNSRNCLVWNCSSSQNAAGGVNQKYKVGDIMLIKDHINFLGFAGTHPLRGLK</sequence>
<dbReference type="RefSeq" id="XP_030754989.1">
    <property type="nucleotide sequence ID" value="XM_030899129.1"/>
</dbReference>
<dbReference type="InterPro" id="IPR035994">
    <property type="entry name" value="Nucleoside_phosphorylase_sf"/>
</dbReference>
<proteinExistence type="predicted"/>
<gene>
    <name evidence="4" type="primary">LOC115881586</name>
</gene>
<organism evidence="3 4">
    <name type="scientific">Sitophilus oryzae</name>
    <name type="common">Rice weevil</name>
    <name type="synonym">Curculio oryzae</name>
    <dbReference type="NCBI Taxonomy" id="7048"/>
    <lineage>
        <taxon>Eukaryota</taxon>
        <taxon>Metazoa</taxon>
        <taxon>Ecdysozoa</taxon>
        <taxon>Arthropoda</taxon>
        <taxon>Hexapoda</taxon>
        <taxon>Insecta</taxon>
        <taxon>Pterygota</taxon>
        <taxon>Neoptera</taxon>
        <taxon>Endopterygota</taxon>
        <taxon>Coleoptera</taxon>
        <taxon>Polyphaga</taxon>
        <taxon>Cucujiformia</taxon>
        <taxon>Curculionidae</taxon>
        <taxon>Dryophthorinae</taxon>
        <taxon>Sitophilus</taxon>
    </lineage>
</organism>
<dbReference type="CDD" id="cd09009">
    <property type="entry name" value="PNP-EcPNPII_like"/>
    <property type="match status" value="1"/>
</dbReference>
<dbReference type="InterPro" id="IPR011268">
    <property type="entry name" value="Purine_phosphorylase"/>
</dbReference>
<evidence type="ECO:0000313" key="3">
    <source>
        <dbReference type="Proteomes" id="UP000504635"/>
    </source>
</evidence>
<accession>A0A6J2XWJ3</accession>
<dbReference type="GO" id="GO:0009116">
    <property type="term" value="P:nucleoside metabolic process"/>
    <property type="evidence" value="ECO:0007669"/>
    <property type="project" value="InterPro"/>
</dbReference>
<name>A0A6J2XWJ3_SITOR</name>
<dbReference type="AlphaFoldDB" id="A0A6J2XWJ3"/>
<keyword evidence="2" id="KW-0808">Transferase</keyword>
<keyword evidence="1" id="KW-0328">Glycosyltransferase</keyword>
<dbReference type="SUPFAM" id="SSF53167">
    <property type="entry name" value="Purine and uridine phosphorylases"/>
    <property type="match status" value="1"/>
</dbReference>
<dbReference type="PANTHER" id="PTHR11904:SF9">
    <property type="entry name" value="PURINE NUCLEOSIDE PHOSPHORYLASE-RELATED"/>
    <property type="match status" value="1"/>
</dbReference>
<dbReference type="PANTHER" id="PTHR11904">
    <property type="entry name" value="METHYLTHIOADENOSINE/PURINE NUCLEOSIDE PHOSPHORYLASE"/>
    <property type="match status" value="1"/>
</dbReference>
<dbReference type="OrthoDB" id="10261782at2759"/>
<dbReference type="GO" id="GO:0004731">
    <property type="term" value="F:purine-nucleoside phosphorylase activity"/>
    <property type="evidence" value="ECO:0007669"/>
    <property type="project" value="InterPro"/>
</dbReference>